<dbReference type="EMBL" id="CADCXU010008870">
    <property type="protein sequence ID" value="CAA9999481.1"/>
    <property type="molecule type" value="Genomic_DNA"/>
</dbReference>
<dbReference type="AlphaFoldDB" id="A0A6H5G9K0"/>
<keyword evidence="2" id="KW-1185">Reference proteome</keyword>
<name>A0A6H5G9K0_9HEMI</name>
<reference evidence="1 2" key="1">
    <citation type="submission" date="2020-02" db="EMBL/GenBank/DDBJ databases">
        <authorList>
            <person name="Ferguson B K."/>
        </authorList>
    </citation>
    <scope>NUCLEOTIDE SEQUENCE [LARGE SCALE GENOMIC DNA]</scope>
</reference>
<evidence type="ECO:0000313" key="2">
    <source>
        <dbReference type="Proteomes" id="UP000479000"/>
    </source>
</evidence>
<proteinExistence type="predicted"/>
<gene>
    <name evidence="1" type="ORF">NTEN_LOCUS5764</name>
</gene>
<dbReference type="Proteomes" id="UP000479000">
    <property type="component" value="Unassembled WGS sequence"/>
</dbReference>
<sequence>MVPKRNWLNLHTTRRFHCQSQVARMLQAYRWCCSCRRQYATTRPRIRIRTRRTSTQTGNHESQTVPIDDGRVCWRVNQTRRIHDRTEDTR</sequence>
<feature type="non-terminal residue" evidence="1">
    <location>
        <position position="90"/>
    </location>
</feature>
<protein>
    <submittedName>
        <fullName evidence="1">Uncharacterized protein</fullName>
    </submittedName>
</protein>
<accession>A0A6H5G9K0</accession>
<evidence type="ECO:0000313" key="1">
    <source>
        <dbReference type="EMBL" id="CAA9999481.1"/>
    </source>
</evidence>
<organism evidence="1 2">
    <name type="scientific">Nesidiocoris tenuis</name>
    <dbReference type="NCBI Taxonomy" id="355587"/>
    <lineage>
        <taxon>Eukaryota</taxon>
        <taxon>Metazoa</taxon>
        <taxon>Ecdysozoa</taxon>
        <taxon>Arthropoda</taxon>
        <taxon>Hexapoda</taxon>
        <taxon>Insecta</taxon>
        <taxon>Pterygota</taxon>
        <taxon>Neoptera</taxon>
        <taxon>Paraneoptera</taxon>
        <taxon>Hemiptera</taxon>
        <taxon>Heteroptera</taxon>
        <taxon>Panheteroptera</taxon>
        <taxon>Cimicomorpha</taxon>
        <taxon>Miridae</taxon>
        <taxon>Dicyphina</taxon>
        <taxon>Nesidiocoris</taxon>
    </lineage>
</organism>